<dbReference type="Proteomes" id="UP001057233">
    <property type="component" value="Segment"/>
</dbReference>
<reference evidence="2" key="1">
    <citation type="submission" date="2022-04" db="EMBL/GenBank/DDBJ databases">
        <authorList>
            <person name="Hwangbo M."/>
            <person name="Wang B."/>
            <person name="Gill J.J."/>
            <person name="Chu K.-H."/>
            <person name="Young R."/>
        </authorList>
    </citation>
    <scope>NUCLEOTIDE SEQUENCE</scope>
</reference>
<evidence type="ECO:0000256" key="1">
    <source>
        <dbReference type="SAM" id="MobiDB-lite"/>
    </source>
</evidence>
<proteinExistence type="predicted"/>
<dbReference type="EMBL" id="ON191531">
    <property type="protein sequence ID" value="URG17388.1"/>
    <property type="molecule type" value="Genomic_DNA"/>
</dbReference>
<sequence length="119" mass="12533">MATTQEDLDAKRAELAALNEELVEVKTEAAGDAEQRERDETARKLDAEIERKKRLINEARVLSGQPVEAPPADPEISDEERKKITAREAAAAAAAEAEAAAAAKTAGSTAPAAPAKEGK</sequence>
<evidence type="ECO:0000313" key="3">
    <source>
        <dbReference type="Proteomes" id="UP001057233"/>
    </source>
</evidence>
<accession>A0A9E7IGJ1</accession>
<gene>
    <name evidence="2" type="ORF">Mbo2_018</name>
</gene>
<feature type="region of interest" description="Disordered" evidence="1">
    <location>
        <begin position="62"/>
        <end position="119"/>
    </location>
</feature>
<protein>
    <submittedName>
        <fullName evidence="2">Uncharacterized protein</fullName>
    </submittedName>
</protein>
<evidence type="ECO:0000313" key="2">
    <source>
        <dbReference type="EMBL" id="URG17388.1"/>
    </source>
</evidence>
<name>A0A9E7IGJ1_9CAUD</name>
<feature type="region of interest" description="Disordered" evidence="1">
    <location>
        <begin position="26"/>
        <end position="45"/>
    </location>
</feature>
<keyword evidence="3" id="KW-1185">Reference proteome</keyword>
<feature type="compositionally biased region" description="Low complexity" evidence="1">
    <location>
        <begin position="87"/>
        <end position="119"/>
    </location>
</feature>
<organism evidence="2 3">
    <name type="scientific">Rhodococcus phage Mbo2</name>
    <dbReference type="NCBI Taxonomy" id="2936911"/>
    <lineage>
        <taxon>Viruses</taxon>
        <taxon>Duplodnaviria</taxon>
        <taxon>Heunggongvirae</taxon>
        <taxon>Uroviricota</taxon>
        <taxon>Caudoviricetes</taxon>
        <taxon>Caudoviricetes incertae sedis</taxon>
        <taxon>Mboduovirus</taxon>
        <taxon>Mboduovirus mbo2</taxon>
    </lineage>
</organism>